<feature type="compositionally biased region" description="Low complexity" evidence="1">
    <location>
        <begin position="513"/>
        <end position="528"/>
    </location>
</feature>
<dbReference type="InterPro" id="IPR040410">
    <property type="entry name" value="UPF0658_Golgi"/>
</dbReference>
<dbReference type="EMBL" id="JAAAID010000507">
    <property type="protein sequence ID" value="KAG0016731.1"/>
    <property type="molecule type" value="Genomic_DNA"/>
</dbReference>
<evidence type="ECO:0000256" key="2">
    <source>
        <dbReference type="SAM" id="Phobius"/>
    </source>
</evidence>
<organism evidence="3 4">
    <name type="scientific">Entomortierella chlamydospora</name>
    <dbReference type="NCBI Taxonomy" id="101097"/>
    <lineage>
        <taxon>Eukaryota</taxon>
        <taxon>Fungi</taxon>
        <taxon>Fungi incertae sedis</taxon>
        <taxon>Mucoromycota</taxon>
        <taxon>Mortierellomycotina</taxon>
        <taxon>Mortierellomycetes</taxon>
        <taxon>Mortierellales</taxon>
        <taxon>Mortierellaceae</taxon>
        <taxon>Entomortierella</taxon>
    </lineage>
</organism>
<feature type="transmembrane region" description="Helical" evidence="2">
    <location>
        <begin position="870"/>
        <end position="890"/>
    </location>
</feature>
<accession>A0A9P6MWW6</accession>
<feature type="compositionally biased region" description="Basic and acidic residues" evidence="1">
    <location>
        <begin position="634"/>
        <end position="643"/>
    </location>
</feature>
<dbReference type="GO" id="GO:0005794">
    <property type="term" value="C:Golgi apparatus"/>
    <property type="evidence" value="ECO:0007669"/>
    <property type="project" value="TreeGrafter"/>
</dbReference>
<feature type="transmembrane region" description="Helical" evidence="2">
    <location>
        <begin position="910"/>
        <end position="932"/>
    </location>
</feature>
<evidence type="ECO:0008006" key="5">
    <source>
        <dbReference type="Google" id="ProtNLM"/>
    </source>
</evidence>
<feature type="compositionally biased region" description="Low complexity" evidence="1">
    <location>
        <begin position="70"/>
        <end position="80"/>
    </location>
</feature>
<dbReference type="PANTHER" id="PTHR34391:SF1">
    <property type="entry name" value="UPF0658 GOLGI APPARATUS MEMBRANE PROTEIN C1952.10C-RELATED"/>
    <property type="match status" value="1"/>
</dbReference>
<feature type="region of interest" description="Disordered" evidence="1">
    <location>
        <begin position="95"/>
        <end position="147"/>
    </location>
</feature>
<comment type="caution">
    <text evidence="3">The sequence shown here is derived from an EMBL/GenBank/DDBJ whole genome shotgun (WGS) entry which is preliminary data.</text>
</comment>
<feature type="compositionally biased region" description="Basic and acidic residues" evidence="1">
    <location>
        <begin position="34"/>
        <end position="48"/>
    </location>
</feature>
<dbReference type="Proteomes" id="UP000703661">
    <property type="component" value="Unassembled WGS sequence"/>
</dbReference>
<feature type="region of interest" description="Disordered" evidence="1">
    <location>
        <begin position="1"/>
        <end position="83"/>
    </location>
</feature>
<keyword evidence="2" id="KW-1133">Transmembrane helix</keyword>
<feature type="compositionally biased region" description="Basic and acidic residues" evidence="1">
    <location>
        <begin position="1005"/>
        <end position="1020"/>
    </location>
</feature>
<evidence type="ECO:0000313" key="3">
    <source>
        <dbReference type="EMBL" id="KAG0016731.1"/>
    </source>
</evidence>
<feature type="transmembrane region" description="Helical" evidence="2">
    <location>
        <begin position="752"/>
        <end position="778"/>
    </location>
</feature>
<protein>
    <recommendedName>
        <fullName evidence="5">TRP C-terminal domain-containing protein</fullName>
    </recommendedName>
</protein>
<dbReference type="AlphaFoldDB" id="A0A9P6MWW6"/>
<evidence type="ECO:0000256" key="1">
    <source>
        <dbReference type="SAM" id="MobiDB-lite"/>
    </source>
</evidence>
<keyword evidence="4" id="KW-1185">Reference proteome</keyword>
<feature type="region of interest" description="Disordered" evidence="1">
    <location>
        <begin position="997"/>
        <end position="1020"/>
    </location>
</feature>
<evidence type="ECO:0000313" key="4">
    <source>
        <dbReference type="Proteomes" id="UP000703661"/>
    </source>
</evidence>
<reference evidence="3" key="1">
    <citation type="journal article" date="2020" name="Fungal Divers.">
        <title>Resolving the Mortierellaceae phylogeny through synthesis of multi-gene phylogenetics and phylogenomics.</title>
        <authorList>
            <person name="Vandepol N."/>
            <person name="Liber J."/>
            <person name="Desiro A."/>
            <person name="Na H."/>
            <person name="Kennedy M."/>
            <person name="Barry K."/>
            <person name="Grigoriev I.V."/>
            <person name="Miller A.N."/>
            <person name="O'Donnell K."/>
            <person name="Stajich J.E."/>
            <person name="Bonito G."/>
        </authorList>
    </citation>
    <scope>NUCLEOTIDE SEQUENCE</scope>
    <source>
        <strain evidence="3">NRRL 2769</strain>
    </source>
</reference>
<feature type="region of interest" description="Disordered" evidence="1">
    <location>
        <begin position="955"/>
        <end position="977"/>
    </location>
</feature>
<gene>
    <name evidence="3" type="ORF">BGZ80_008978</name>
</gene>
<feature type="region of interest" description="Disordered" evidence="1">
    <location>
        <begin position="482"/>
        <end position="529"/>
    </location>
</feature>
<feature type="region of interest" description="Disordered" evidence="1">
    <location>
        <begin position="297"/>
        <end position="324"/>
    </location>
</feature>
<dbReference type="PANTHER" id="PTHR34391">
    <property type="entry name" value="UPF0658 GOLGI APPARATUS MEMBRANE PROTEIN C1952.10C-RELATED"/>
    <property type="match status" value="1"/>
</dbReference>
<feature type="compositionally biased region" description="Polar residues" evidence="1">
    <location>
        <begin position="126"/>
        <end position="135"/>
    </location>
</feature>
<feature type="region of interest" description="Disordered" evidence="1">
    <location>
        <begin position="577"/>
        <end position="649"/>
    </location>
</feature>
<feature type="transmembrane region" description="Helical" evidence="2">
    <location>
        <begin position="686"/>
        <end position="708"/>
    </location>
</feature>
<feature type="compositionally biased region" description="Polar residues" evidence="1">
    <location>
        <begin position="587"/>
        <end position="617"/>
    </location>
</feature>
<feature type="transmembrane region" description="Helical" evidence="2">
    <location>
        <begin position="799"/>
        <end position="822"/>
    </location>
</feature>
<name>A0A9P6MWW6_9FUNG</name>
<keyword evidence="2" id="KW-0472">Membrane</keyword>
<keyword evidence="2" id="KW-0812">Transmembrane</keyword>
<feature type="transmembrane region" description="Helical" evidence="2">
    <location>
        <begin position="715"/>
        <end position="732"/>
    </location>
</feature>
<sequence length="1020" mass="111960">MDTFEHSSRPSPLPTRLRWRPYNSGSSLKAKKAKKDDSSSQEHNHQQEPEQGADAAHNINPKALAHKLRSSPSKPHSSPSVVQLQWEEAETIESMSHGGHPHTQQYYRHERQSQRQSSLSDDGSDTTISSYSQRGSSPFPSPSPSVSPISKLALLGRGDKRFSDLGLLKATVPGITGDDFLNHDLPLPKIEDKTYYQAALNALLENHRRNQILDAQAPALALTNVSAPMSVASPPAKLSDTNMNYPVAPLISGSSSSSKKRLSTSELLGIVNIDDLLASCGYTDEHDTIFTAKATKSTFASPSTTDSSSIRYSPLERSPSPETVTSFTDISAASFDKLMAQTPVLLAQGDSKHLLQLQQEQQQQQQQQQQQHLTISPALSSASTITNSFAEIISDLASPFVRFTSHIDPFIGGDNPSSWPSLFPSTQEEVYSVTNASQQSTSMSTQTESRRCQPSPLLMHLGLSQELDSEWLSFLDDSSPLFSSTDNEPEMEPLTPESPPFPDLHNQTDRFHSNTANTPSTSPSPQTSGFVADWAKGVLQASALSPTGHRGFLSTGSIAPLSSGGNSSRSLIQNLQGVRAQKKSGYHTKTPTQRSTSSSSVAPKNKSQQRKINNTELQPRAKANTPSNAIAMSDKADSKEDKIGTGGKPDGAWPRATMMIVALQTVCFLVLQSLVLREHILRSPNIIYPILYKLAIVSVCCLCADAMYHRNQIQVVAFTIFNFFCFAYGVIQTTSDWAAIGDAGGPLKALNVAIAVTVGVCAIFLAFATYKLAAVFGWEMYRFLGADIKMRKMHKGYEILITLLKFDVFFFVAFAIQIFTLVDTTDKMVIGTLDGKDFTRQQLLIGLSIPASVILLGLAFFGVMKENRIATIFVMVCLVAVQPYFIYQLVVMYSRPAGSINRFANSIKYLTFFISVTMVLVLITLFFMVYCFRNFGKGVLVAAKYRVGGPKRPFEIDEDPLDSEPSIPMEPKQGDDGALQSLMAYPALKKIQEDYHIKPASSRASSEERERSYNNKMEID</sequence>
<feature type="compositionally biased region" description="Polar residues" evidence="1">
    <location>
        <begin position="297"/>
        <end position="311"/>
    </location>
</feature>
<feature type="transmembrane region" description="Helical" evidence="2">
    <location>
        <begin position="842"/>
        <end position="863"/>
    </location>
</feature>
<proteinExistence type="predicted"/>